<comment type="caution">
    <text evidence="2">The sequence shown here is derived from an EMBL/GenBank/DDBJ whole genome shotgun (WGS) entry which is preliminary data.</text>
</comment>
<feature type="non-terminal residue" evidence="2">
    <location>
        <position position="1"/>
    </location>
</feature>
<reference evidence="2 3" key="1">
    <citation type="submission" date="2021-02" db="EMBL/GenBank/DDBJ databases">
        <title>Genome assembly of Pseudopithomyces chartarum.</title>
        <authorList>
            <person name="Jauregui R."/>
            <person name="Singh J."/>
            <person name="Voisey C."/>
        </authorList>
    </citation>
    <scope>NUCLEOTIDE SEQUENCE [LARGE SCALE GENOMIC DNA]</scope>
    <source>
        <strain evidence="2 3">AGR01</strain>
    </source>
</reference>
<dbReference type="AlphaFoldDB" id="A0AAN6LZ88"/>
<sequence>TTTASAIFITPSSPSTTSTTTTAAAATFIPFPAYSHRHSPPLLLPPLVILDPPPPSPPRRRHRTFDHDHENDHVSTPADLIPVRYSGESYLSTGHLARITPFKRNVLVLFHRASPADFKEYLWILQHGVSESCFGAGASGESRDAEGVGGRRVGDAE</sequence>
<proteinExistence type="predicted"/>
<accession>A0AAN6LZ88</accession>
<name>A0AAN6LZ88_9PLEO</name>
<evidence type="ECO:0000313" key="3">
    <source>
        <dbReference type="Proteomes" id="UP001280581"/>
    </source>
</evidence>
<evidence type="ECO:0000313" key="2">
    <source>
        <dbReference type="EMBL" id="KAK3209533.1"/>
    </source>
</evidence>
<dbReference type="EMBL" id="WVTA01000006">
    <property type="protein sequence ID" value="KAK3209533.1"/>
    <property type="molecule type" value="Genomic_DNA"/>
</dbReference>
<protein>
    <submittedName>
        <fullName evidence="2">Uncharacterized protein</fullName>
    </submittedName>
</protein>
<keyword evidence="3" id="KW-1185">Reference proteome</keyword>
<gene>
    <name evidence="2" type="ORF">GRF29_69g2136575</name>
</gene>
<feature type="region of interest" description="Disordered" evidence="1">
    <location>
        <begin position="53"/>
        <end position="73"/>
    </location>
</feature>
<organism evidence="2 3">
    <name type="scientific">Pseudopithomyces chartarum</name>
    <dbReference type="NCBI Taxonomy" id="1892770"/>
    <lineage>
        <taxon>Eukaryota</taxon>
        <taxon>Fungi</taxon>
        <taxon>Dikarya</taxon>
        <taxon>Ascomycota</taxon>
        <taxon>Pezizomycotina</taxon>
        <taxon>Dothideomycetes</taxon>
        <taxon>Pleosporomycetidae</taxon>
        <taxon>Pleosporales</taxon>
        <taxon>Massarineae</taxon>
        <taxon>Didymosphaeriaceae</taxon>
        <taxon>Pseudopithomyces</taxon>
    </lineage>
</organism>
<evidence type="ECO:0000256" key="1">
    <source>
        <dbReference type="SAM" id="MobiDB-lite"/>
    </source>
</evidence>
<dbReference type="Proteomes" id="UP001280581">
    <property type="component" value="Unassembled WGS sequence"/>
</dbReference>
<feature type="region of interest" description="Disordered" evidence="1">
    <location>
        <begin position="136"/>
        <end position="157"/>
    </location>
</feature>